<dbReference type="KEGG" id="mtr:11430721"/>
<reference evidence="5 8" key="1">
    <citation type="journal article" date="2011" name="Nature">
        <title>The Medicago genome provides insight into the evolution of rhizobial symbioses.</title>
        <authorList>
            <person name="Young N.D."/>
            <person name="Debelle F."/>
            <person name="Oldroyd G.E."/>
            <person name="Geurts R."/>
            <person name="Cannon S.B."/>
            <person name="Udvardi M.K."/>
            <person name="Benedito V.A."/>
            <person name="Mayer K.F."/>
            <person name="Gouzy J."/>
            <person name="Schoof H."/>
            <person name="Van de Peer Y."/>
            <person name="Proost S."/>
            <person name="Cook D.R."/>
            <person name="Meyers B.C."/>
            <person name="Spannagl M."/>
            <person name="Cheung F."/>
            <person name="De Mita S."/>
            <person name="Krishnakumar V."/>
            <person name="Gundlach H."/>
            <person name="Zhou S."/>
            <person name="Mudge J."/>
            <person name="Bharti A.K."/>
            <person name="Murray J.D."/>
            <person name="Naoumkina M.A."/>
            <person name="Rosen B."/>
            <person name="Silverstein K.A."/>
            <person name="Tang H."/>
            <person name="Rombauts S."/>
            <person name="Zhao P.X."/>
            <person name="Zhou P."/>
            <person name="Barbe V."/>
            <person name="Bardou P."/>
            <person name="Bechner M."/>
            <person name="Bellec A."/>
            <person name="Berger A."/>
            <person name="Berges H."/>
            <person name="Bidwell S."/>
            <person name="Bisseling T."/>
            <person name="Choisne N."/>
            <person name="Couloux A."/>
            <person name="Denny R."/>
            <person name="Deshpande S."/>
            <person name="Dai X."/>
            <person name="Doyle J.J."/>
            <person name="Dudez A.M."/>
            <person name="Farmer A.D."/>
            <person name="Fouteau S."/>
            <person name="Franken C."/>
            <person name="Gibelin C."/>
            <person name="Gish J."/>
            <person name="Goldstein S."/>
            <person name="Gonzalez A.J."/>
            <person name="Green P.J."/>
            <person name="Hallab A."/>
            <person name="Hartog M."/>
            <person name="Hua A."/>
            <person name="Humphray S.J."/>
            <person name="Jeong D.H."/>
            <person name="Jing Y."/>
            <person name="Jocker A."/>
            <person name="Kenton S.M."/>
            <person name="Kim D.J."/>
            <person name="Klee K."/>
            <person name="Lai H."/>
            <person name="Lang C."/>
            <person name="Lin S."/>
            <person name="Macmil S.L."/>
            <person name="Magdelenat G."/>
            <person name="Matthews L."/>
            <person name="McCorrison J."/>
            <person name="Monaghan E.L."/>
            <person name="Mun J.H."/>
            <person name="Najar F.Z."/>
            <person name="Nicholson C."/>
            <person name="Noirot C."/>
            <person name="O'Bleness M."/>
            <person name="Paule C.R."/>
            <person name="Poulain J."/>
            <person name="Prion F."/>
            <person name="Qin B."/>
            <person name="Qu C."/>
            <person name="Retzel E.F."/>
            <person name="Riddle C."/>
            <person name="Sallet E."/>
            <person name="Samain S."/>
            <person name="Samson N."/>
            <person name="Sanders I."/>
            <person name="Saurat O."/>
            <person name="Scarpelli C."/>
            <person name="Schiex T."/>
            <person name="Segurens B."/>
            <person name="Severin A.J."/>
            <person name="Sherrier D.J."/>
            <person name="Shi R."/>
            <person name="Sims S."/>
            <person name="Singer S.R."/>
            <person name="Sinharoy S."/>
            <person name="Sterck L."/>
            <person name="Viollet A."/>
            <person name="Wang B.B."/>
            <person name="Wang K."/>
            <person name="Wang M."/>
            <person name="Wang X."/>
            <person name="Warfsmann J."/>
            <person name="Weissenbach J."/>
            <person name="White D.D."/>
            <person name="White J.D."/>
            <person name="Wiley G.B."/>
            <person name="Wincker P."/>
            <person name="Xing Y."/>
            <person name="Yang L."/>
            <person name="Yao Z."/>
            <person name="Ying F."/>
            <person name="Zhai J."/>
            <person name="Zhou L."/>
            <person name="Zuber A."/>
            <person name="Denarie J."/>
            <person name="Dixon R.A."/>
            <person name="May G.D."/>
            <person name="Schwartz D.C."/>
            <person name="Rogers J."/>
            <person name="Quetier F."/>
            <person name="Town C.D."/>
            <person name="Roe B.A."/>
        </authorList>
    </citation>
    <scope>NUCLEOTIDE SEQUENCE [LARGE SCALE GENOMIC DNA]</scope>
    <source>
        <strain evidence="5">A17</strain>
        <strain evidence="7 8">cv. Jemalong A17</strain>
    </source>
</reference>
<dbReference type="Pfam" id="PF12796">
    <property type="entry name" value="Ank_2"/>
    <property type="match status" value="1"/>
</dbReference>
<dbReference type="GO" id="GO:0005886">
    <property type="term" value="C:plasma membrane"/>
    <property type="evidence" value="ECO:0007669"/>
    <property type="project" value="UniProtKB-SubCell"/>
</dbReference>
<evidence type="ECO:0000313" key="8">
    <source>
        <dbReference type="Proteomes" id="UP000002051"/>
    </source>
</evidence>
<dbReference type="Proteomes" id="UP000002051">
    <property type="component" value="Chromosome 3"/>
</dbReference>
<dbReference type="InterPro" id="IPR036770">
    <property type="entry name" value="Ankyrin_rpt-contain_sf"/>
</dbReference>
<feature type="repeat" description="ANK" evidence="2">
    <location>
        <begin position="109"/>
        <end position="131"/>
    </location>
</feature>
<keyword evidence="3" id="KW-1133">Transmembrane helix</keyword>
<dbReference type="PROSITE" id="PS50297">
    <property type="entry name" value="ANK_REP_REGION"/>
    <property type="match status" value="1"/>
</dbReference>
<reference evidence="9" key="4">
    <citation type="journal article" date="2018" name="Nat. Plants">
        <title>Whole-genome landscape of Medicago truncatula symbiotic genes.</title>
        <authorList>
            <person name="Pecrix Y."/>
            <person name="Staton S.E."/>
            <person name="Sallet E."/>
            <person name="Lelandais-Briere C."/>
            <person name="Moreau S."/>
            <person name="Carrere S."/>
            <person name="Blein T."/>
            <person name="Jardinaud M.F."/>
            <person name="Latrasse D."/>
            <person name="Zouine M."/>
            <person name="Zahm M."/>
            <person name="Kreplak J."/>
            <person name="Mayjonade B."/>
            <person name="Satge C."/>
            <person name="Perez M."/>
            <person name="Cauet S."/>
            <person name="Marande W."/>
            <person name="Chantry-Darmon C."/>
            <person name="Lopez-Roques C."/>
            <person name="Bouchez O."/>
            <person name="Berard A."/>
            <person name="Debelle F."/>
            <person name="Munos S."/>
            <person name="Bendahmane A."/>
            <person name="Berges H."/>
            <person name="Niebel A."/>
            <person name="Buitink J."/>
            <person name="Frugier F."/>
            <person name="Benhamed M."/>
            <person name="Crespi M."/>
            <person name="Gouzy J."/>
            <person name="Gamas P."/>
        </authorList>
    </citation>
    <scope>NUCLEOTIDE SEQUENCE [LARGE SCALE GENOMIC DNA]</scope>
    <source>
        <strain evidence="9">cv. Jemalong A17</strain>
    </source>
</reference>
<dbReference type="AlphaFoldDB" id="G7IYT6"/>
<evidence type="ECO:0000313" key="9">
    <source>
        <dbReference type="Proteomes" id="UP000265566"/>
    </source>
</evidence>
<dbReference type="OrthoDB" id="7729168at2759"/>
<dbReference type="PANTHER" id="PTHR24128:SF87">
    <property type="entry name" value="ANKYRIN REPEAT FAMILY PROTEIN"/>
    <property type="match status" value="1"/>
</dbReference>
<dbReference type="PaxDb" id="3880-AES68855"/>
<dbReference type="HOGENOM" id="CLU_000134_47_1_1"/>
<name>G7IYT6_MEDTR</name>
<dbReference type="EMBL" id="CM001219">
    <property type="protein sequence ID" value="AES68855.2"/>
    <property type="molecule type" value="Genomic_DNA"/>
</dbReference>
<organism evidence="5 8">
    <name type="scientific">Medicago truncatula</name>
    <name type="common">Barrel medic</name>
    <name type="synonym">Medicago tribuloides</name>
    <dbReference type="NCBI Taxonomy" id="3880"/>
    <lineage>
        <taxon>Eukaryota</taxon>
        <taxon>Viridiplantae</taxon>
        <taxon>Streptophyta</taxon>
        <taxon>Embryophyta</taxon>
        <taxon>Tracheophyta</taxon>
        <taxon>Spermatophyta</taxon>
        <taxon>Magnoliopsida</taxon>
        <taxon>eudicotyledons</taxon>
        <taxon>Gunneridae</taxon>
        <taxon>Pentapetalae</taxon>
        <taxon>rosids</taxon>
        <taxon>fabids</taxon>
        <taxon>Fabales</taxon>
        <taxon>Fabaceae</taxon>
        <taxon>Papilionoideae</taxon>
        <taxon>50 kb inversion clade</taxon>
        <taxon>NPAAA clade</taxon>
        <taxon>Hologalegina</taxon>
        <taxon>IRL clade</taxon>
        <taxon>Trifolieae</taxon>
        <taxon>Medicago</taxon>
    </lineage>
</organism>
<keyword evidence="3" id="KW-0812">Transmembrane</keyword>
<evidence type="ECO:0000313" key="6">
    <source>
        <dbReference type="EMBL" id="RHN65748.1"/>
    </source>
</evidence>
<feature type="transmembrane region" description="Helical" evidence="3">
    <location>
        <begin position="363"/>
        <end position="383"/>
    </location>
</feature>
<comment type="subcellular location">
    <subcellularLocation>
        <location evidence="1">Cell membrane</location>
        <topology evidence="1">Peripheral membrane protein</topology>
        <orientation evidence="1">Cytoplasmic side</orientation>
    </subcellularLocation>
</comment>
<dbReference type="Pfam" id="PF13962">
    <property type="entry name" value="PGG"/>
    <property type="match status" value="1"/>
</dbReference>
<dbReference type="PROSITE" id="PS50088">
    <property type="entry name" value="ANK_REPEAT"/>
    <property type="match status" value="1"/>
</dbReference>
<keyword evidence="3" id="KW-0472">Membrane</keyword>
<feature type="domain" description="PGG" evidence="4">
    <location>
        <begin position="294"/>
        <end position="383"/>
    </location>
</feature>
<dbReference type="InterPro" id="IPR026961">
    <property type="entry name" value="PGG_dom"/>
</dbReference>
<gene>
    <name evidence="7" type="primary">11430721</name>
    <name evidence="5" type="ordered locus">MTR_3g016210</name>
    <name evidence="6" type="ORF">MtrunA17_Chr3g0083331</name>
</gene>
<reference evidence="6" key="5">
    <citation type="journal article" date="2018" name="Nat. Plants">
        <title>Whole-genome landscape of Medicago truncatula symbiotic genes.</title>
        <authorList>
            <person name="Pecrix Y."/>
            <person name="Gamas P."/>
            <person name="Carrere S."/>
        </authorList>
    </citation>
    <scope>NUCLEOTIDE SEQUENCE</scope>
    <source>
        <tissue evidence="6">Leaves</tissue>
    </source>
</reference>
<dbReference type="SMART" id="SM00248">
    <property type="entry name" value="ANK"/>
    <property type="match status" value="5"/>
</dbReference>
<dbReference type="STRING" id="3880.G7IYT6"/>
<feature type="transmembrane region" description="Helical" evidence="3">
    <location>
        <begin position="418"/>
        <end position="443"/>
    </location>
</feature>
<dbReference type="Gramene" id="rna13631">
    <property type="protein sequence ID" value="RHN65748.1"/>
    <property type="gene ID" value="gene13631"/>
</dbReference>
<dbReference type="EnsemblPlants" id="AES68855">
    <property type="protein sequence ID" value="AES68855"/>
    <property type="gene ID" value="MTR_3g016210"/>
</dbReference>
<accession>A0A0C3VBW1</accession>
<dbReference type="eggNOG" id="KOG0504">
    <property type="taxonomic scope" value="Eukaryota"/>
</dbReference>
<dbReference type="SUPFAM" id="SSF48403">
    <property type="entry name" value="Ankyrin repeat"/>
    <property type="match status" value="1"/>
</dbReference>
<reference evidence="7" key="3">
    <citation type="submission" date="2015-04" db="UniProtKB">
        <authorList>
            <consortium name="EnsemblPlants"/>
        </authorList>
    </citation>
    <scope>IDENTIFICATION</scope>
    <source>
        <strain evidence="7">cv. Jemalong A17</strain>
    </source>
</reference>
<evidence type="ECO:0000256" key="3">
    <source>
        <dbReference type="SAM" id="Phobius"/>
    </source>
</evidence>
<reference evidence="5 8" key="2">
    <citation type="journal article" date="2014" name="BMC Genomics">
        <title>An improved genome release (version Mt4.0) for the model legume Medicago truncatula.</title>
        <authorList>
            <person name="Tang H."/>
            <person name="Krishnakumar V."/>
            <person name="Bidwell S."/>
            <person name="Rosen B."/>
            <person name="Chan A."/>
            <person name="Zhou S."/>
            <person name="Gentzbittel L."/>
            <person name="Childs K.L."/>
            <person name="Yandell M."/>
            <person name="Gundlach H."/>
            <person name="Mayer K.F."/>
            <person name="Schwartz D.C."/>
            <person name="Town C.D."/>
        </authorList>
    </citation>
    <scope>GENOME REANNOTATION</scope>
    <source>
        <strain evidence="7 8">cv. Jemalong A17</strain>
    </source>
</reference>
<dbReference type="Proteomes" id="UP000265566">
    <property type="component" value="Chromosome 3"/>
</dbReference>
<keyword evidence="2" id="KW-0040">ANK repeat</keyword>
<evidence type="ECO:0000313" key="5">
    <source>
        <dbReference type="EMBL" id="AES68855.2"/>
    </source>
</evidence>
<dbReference type="PANTHER" id="PTHR24128">
    <property type="entry name" value="HOMEOBOX PROTEIN WARIAI"/>
    <property type="match status" value="1"/>
</dbReference>
<evidence type="ECO:0000259" key="4">
    <source>
        <dbReference type="Pfam" id="PF13962"/>
    </source>
</evidence>
<dbReference type="InterPro" id="IPR002110">
    <property type="entry name" value="Ankyrin_rpt"/>
</dbReference>
<dbReference type="Gene3D" id="1.25.40.20">
    <property type="entry name" value="Ankyrin repeat-containing domain"/>
    <property type="match status" value="1"/>
</dbReference>
<evidence type="ECO:0000256" key="2">
    <source>
        <dbReference type="PROSITE-ProRule" id="PRU00023"/>
    </source>
</evidence>
<feature type="transmembrane region" description="Helical" evidence="3">
    <location>
        <begin position="392"/>
        <end position="412"/>
    </location>
</feature>
<proteinExistence type="predicted"/>
<evidence type="ECO:0000256" key="1">
    <source>
        <dbReference type="ARBA" id="ARBA00004413"/>
    </source>
</evidence>
<keyword evidence="8" id="KW-1185">Reference proteome</keyword>
<sequence>MNTTNNGDRLNGAAEAGDIDLLYTVIQDDPFILEMIDLIPFVETPLHIAASMGHLQFASEIMKLKPSFAWKLNQQGFSPIHLAMQNNQNSMVTRFVNFNKDLVRVEGRNGITPLHFASQIGEVELLANFLFACPESIEYLTVRFETALHIAVMNEQYEALQVLLGWLKTNKQRGADLLKYKILNQEDENGNTIFHISALYSEPQALQLLIKTFCQKNKFLKKTRINLCAKNLENKTSLDMAVTREIKSILSSVGAKPGLEVTNAPTLAHKLKSNTTLMSSMFLYIVGLRNDISEEQRNTWLIVATLVATATFQSAMSPPGGVYQVNASDSSLNITSTNSTISTGWSLWGNTGKSVLPGAYFDIFVYLNMLSFSLSTITIYILIPTGGRLGTLVFYPVTSFVGCYLFYFIVIAPTVVHIFSVLFLACWLVTLLYVSLIDFGAALRN</sequence>
<accession>G7IYT6</accession>
<evidence type="ECO:0000313" key="7">
    <source>
        <dbReference type="EnsemblPlants" id="AES68855"/>
    </source>
</evidence>
<protein>
    <submittedName>
        <fullName evidence="5">Ankyrin repeat protein</fullName>
    </submittedName>
    <submittedName>
        <fullName evidence="6">Putative ankyrin repeat-containing domain, PGG domain-containing protein</fullName>
    </submittedName>
</protein>
<dbReference type="EMBL" id="PSQE01000003">
    <property type="protein sequence ID" value="RHN65748.1"/>
    <property type="molecule type" value="Genomic_DNA"/>
</dbReference>